<accession>A0A447JJL4</accession>
<organism evidence="2 3">
    <name type="scientific">Salmonella enterica subsp. enterica serovar Daytona</name>
    <dbReference type="NCBI Taxonomy" id="1962639"/>
    <lineage>
        <taxon>Bacteria</taxon>
        <taxon>Pseudomonadati</taxon>
        <taxon>Pseudomonadota</taxon>
        <taxon>Gammaproteobacteria</taxon>
        <taxon>Enterobacterales</taxon>
        <taxon>Enterobacteriaceae</taxon>
        <taxon>Salmonella</taxon>
    </lineage>
</organism>
<evidence type="ECO:0000313" key="3">
    <source>
        <dbReference type="Proteomes" id="UP000281393"/>
    </source>
</evidence>
<evidence type="ECO:0000313" key="2">
    <source>
        <dbReference type="EMBL" id="VDY42941.1"/>
    </source>
</evidence>
<proteinExistence type="predicted"/>
<reference evidence="2 3" key="1">
    <citation type="submission" date="2018-12" db="EMBL/GenBank/DDBJ databases">
        <authorList>
            <consortium name="Pathogen Informatics"/>
        </authorList>
    </citation>
    <scope>NUCLEOTIDE SEQUENCE [LARGE SCALE GENOMIC DNA]</scope>
    <source>
        <strain evidence="2 3">NCTC7102</strain>
    </source>
</reference>
<dbReference type="AlphaFoldDB" id="A0A447JJL4"/>
<dbReference type="Proteomes" id="UP000281393">
    <property type="component" value="Chromosome"/>
</dbReference>
<dbReference type="EMBL" id="LR133909">
    <property type="protein sequence ID" value="VDY42941.1"/>
    <property type="molecule type" value="Genomic_DNA"/>
</dbReference>
<keyword evidence="1" id="KW-1133">Transmembrane helix</keyword>
<keyword evidence="1" id="KW-0472">Membrane</keyword>
<evidence type="ECO:0000256" key="1">
    <source>
        <dbReference type="SAM" id="Phobius"/>
    </source>
</evidence>
<name>A0A447JJL4_SALET</name>
<sequence>MSKDEISYQILYRYSLEKLYSTLTRRVDNVLSFALVFLGVGVTINVGSPFILGPGIVGIAILKRVLRFGTRSAQADRQSRAWLKLFNTQHRFPSDKTLFLAFISLEQDASEAWSMLIGPAIVMTETALGKTPIEPLTAGEKTLRIFEWRDEIPASRSQLNCLLNACAIPQRFSIKLINGVLTLSAGFSE</sequence>
<gene>
    <name evidence="2" type="primary">SBOV18891</name>
    <name evidence="2" type="ORF">NCTC7102_03510</name>
</gene>
<feature type="transmembrane region" description="Helical" evidence="1">
    <location>
        <begin position="30"/>
        <end position="62"/>
    </location>
</feature>
<keyword evidence="1" id="KW-0812">Transmembrane</keyword>
<protein>
    <submittedName>
        <fullName evidence="2">Uncharacterized protein</fullName>
    </submittedName>
</protein>